<evidence type="ECO:0000256" key="1">
    <source>
        <dbReference type="PIRNR" id="PIRNR012939"/>
    </source>
</evidence>
<keyword evidence="3" id="KW-1185">Reference proteome</keyword>
<dbReference type="GO" id="GO:0005886">
    <property type="term" value="C:plasma membrane"/>
    <property type="evidence" value="ECO:0007669"/>
    <property type="project" value="UniProtKB-UniRule"/>
</dbReference>
<dbReference type="Gramene" id="AUR62001198-RA">
    <property type="protein sequence ID" value="AUR62001198-RA:cds"/>
    <property type="gene ID" value="AUR62001198"/>
</dbReference>
<gene>
    <name evidence="2" type="primary">LOC110687826</name>
</gene>
<comment type="similarity">
    <text evidence="1">Belongs to the NAR2 family.</text>
</comment>
<dbReference type="GO" id="GO:0042128">
    <property type="term" value="P:nitrate assimilation"/>
    <property type="evidence" value="ECO:0007669"/>
    <property type="project" value="UniProtKB-UniRule"/>
</dbReference>
<name>A0A803KQ92_CHEQI</name>
<keyword evidence="1" id="KW-0534">Nitrate assimilation</keyword>
<dbReference type="InterPro" id="IPR016605">
    <property type="entry name" value="Transptr_NO3_Nar2"/>
</dbReference>
<evidence type="ECO:0000313" key="3">
    <source>
        <dbReference type="Proteomes" id="UP000596660"/>
    </source>
</evidence>
<dbReference type="EnsemblPlants" id="AUR62001198-RA">
    <property type="protein sequence ID" value="AUR62001198-RA:cds"/>
    <property type="gene ID" value="AUR62001198"/>
</dbReference>
<dbReference type="GO" id="GO:0015112">
    <property type="term" value="F:nitrate transmembrane transporter activity"/>
    <property type="evidence" value="ECO:0007669"/>
    <property type="project" value="TreeGrafter"/>
</dbReference>
<dbReference type="OMA" id="ANDHEVA"/>
<accession>A0A803KQ92</accession>
<dbReference type="GeneID" id="110687826"/>
<dbReference type="Pfam" id="PF16974">
    <property type="entry name" value="NAR2"/>
    <property type="match status" value="1"/>
</dbReference>
<dbReference type="PANTHER" id="PTHR34806:SF1">
    <property type="entry name" value="HIGH-AFFINITY NITRATE TRANSPORTER 3.1"/>
    <property type="match status" value="1"/>
</dbReference>
<dbReference type="AlphaFoldDB" id="A0A803KQ92"/>
<dbReference type="PIRSF" id="PIRSF012939">
    <property type="entry name" value="Transpt_NO3_Nar2"/>
    <property type="match status" value="1"/>
</dbReference>
<keyword evidence="1" id="KW-0732">Signal</keyword>
<dbReference type="Proteomes" id="UP000596660">
    <property type="component" value="Unplaced"/>
</dbReference>
<proteinExistence type="inferred from homology"/>
<protein>
    <recommendedName>
        <fullName evidence="1">High-affinity nitrate transporter</fullName>
    </recommendedName>
</protein>
<comment type="function">
    <text evidence="1">Involved in nitrate transport.</text>
</comment>
<evidence type="ECO:0000313" key="2">
    <source>
        <dbReference type="EnsemblPlants" id="AUR62001198-RA:cds"/>
    </source>
</evidence>
<dbReference type="KEGG" id="cqi:110687826"/>
<organism evidence="2 3">
    <name type="scientific">Chenopodium quinoa</name>
    <name type="common">Quinoa</name>
    <dbReference type="NCBI Taxonomy" id="63459"/>
    <lineage>
        <taxon>Eukaryota</taxon>
        <taxon>Viridiplantae</taxon>
        <taxon>Streptophyta</taxon>
        <taxon>Embryophyta</taxon>
        <taxon>Tracheophyta</taxon>
        <taxon>Spermatophyta</taxon>
        <taxon>Magnoliopsida</taxon>
        <taxon>eudicotyledons</taxon>
        <taxon>Gunneridae</taxon>
        <taxon>Pentapetalae</taxon>
        <taxon>Caryophyllales</taxon>
        <taxon>Chenopodiaceae</taxon>
        <taxon>Chenopodioideae</taxon>
        <taxon>Atripliceae</taxon>
        <taxon>Chenopodium</taxon>
    </lineage>
</organism>
<dbReference type="RefSeq" id="XP_021720161.1">
    <property type="nucleotide sequence ID" value="XM_021864469.1"/>
</dbReference>
<reference evidence="2" key="1">
    <citation type="journal article" date="2017" name="Nature">
        <title>The genome of Chenopodium quinoa.</title>
        <authorList>
            <person name="Jarvis D.E."/>
            <person name="Ho Y.S."/>
            <person name="Lightfoot D.J."/>
            <person name="Schmoeckel S.M."/>
            <person name="Li B."/>
            <person name="Borm T.J.A."/>
            <person name="Ohyanagi H."/>
            <person name="Mineta K."/>
            <person name="Michell C.T."/>
            <person name="Saber N."/>
            <person name="Kharbatia N.M."/>
            <person name="Rupper R.R."/>
            <person name="Sharp A.R."/>
            <person name="Dally N."/>
            <person name="Boughton B.A."/>
            <person name="Woo Y.H."/>
            <person name="Gao G."/>
            <person name="Schijlen E.G.W.M."/>
            <person name="Guo X."/>
            <person name="Momin A.A."/>
            <person name="Negrao S."/>
            <person name="Al-Babili S."/>
            <person name="Gehring C."/>
            <person name="Roessner U."/>
            <person name="Jung C."/>
            <person name="Murphy K."/>
            <person name="Arold S.T."/>
            <person name="Gojobori T."/>
            <person name="van der Linden C.G."/>
            <person name="van Loo E.N."/>
            <person name="Jellen E.N."/>
            <person name="Maughan P.J."/>
            <person name="Tester M."/>
        </authorList>
    </citation>
    <scope>NUCLEOTIDE SEQUENCE [LARGE SCALE GENOMIC DNA]</scope>
    <source>
        <strain evidence="2">cv. PI 614886</strain>
    </source>
</reference>
<reference evidence="2" key="2">
    <citation type="submission" date="2021-03" db="UniProtKB">
        <authorList>
            <consortium name="EnsemblPlants"/>
        </authorList>
    </citation>
    <scope>IDENTIFICATION</scope>
</reference>
<keyword evidence="1" id="KW-0472">Membrane</keyword>
<feature type="transmembrane region" description="Helical" evidence="1">
    <location>
        <begin position="170"/>
        <end position="189"/>
    </location>
</feature>
<keyword evidence="1" id="KW-1003">Cell membrane</keyword>
<keyword evidence="1" id="KW-1133">Transmembrane helix</keyword>
<feature type="chain" id="PRO_5031674612" description="High-affinity nitrate transporter" evidence="1">
    <location>
        <begin position="23"/>
        <end position="198"/>
    </location>
</feature>
<sequence length="198" mass="21869">MAVRGLIIFSVLLSSLVASCYGTGLFKDLSNTLTVSTTPTGKVNLKAGKDQITVTWGLNRNVSKLDTSAYKQVEVKLCFLAESQVDRPWRKTEDELARDKTCQFLVVKKDFTSSSDSFTYTVKKDVPTAHYFVRVYVRDGPDGKQLAYGQTTGLDLSVKSISGRSASIDIAASIFSAFSVLSLAFFFYLEKKKARRAT</sequence>
<dbReference type="PROSITE" id="PS51257">
    <property type="entry name" value="PROKAR_LIPOPROTEIN"/>
    <property type="match status" value="1"/>
</dbReference>
<keyword evidence="1" id="KW-0812">Transmembrane</keyword>
<feature type="signal peptide" evidence="1">
    <location>
        <begin position="1"/>
        <end position="22"/>
    </location>
</feature>
<dbReference type="PANTHER" id="PTHR34806">
    <property type="entry name" value="HIGH-AFFINITY NITRATE TRANSPORTER 3.2"/>
    <property type="match status" value="1"/>
</dbReference>
<dbReference type="OrthoDB" id="2015470at2759"/>
<dbReference type="GO" id="GO:0010167">
    <property type="term" value="P:response to nitrate"/>
    <property type="evidence" value="ECO:0007669"/>
    <property type="project" value="UniProtKB-UniRule"/>
</dbReference>